<keyword evidence="1" id="KW-0255">Endonuclease</keyword>
<proteinExistence type="predicted"/>
<evidence type="ECO:0000313" key="1">
    <source>
        <dbReference type="EMBL" id="TGY91072.1"/>
    </source>
</evidence>
<keyword evidence="1" id="KW-0378">Hydrolase</keyword>
<dbReference type="EMBL" id="SRYA01000072">
    <property type="protein sequence ID" value="TGY91072.1"/>
    <property type="molecule type" value="Genomic_DNA"/>
</dbReference>
<evidence type="ECO:0000313" key="2">
    <source>
        <dbReference type="Proteomes" id="UP000304953"/>
    </source>
</evidence>
<organism evidence="1 2">
    <name type="scientific">Petralouisia muris</name>
    <dbReference type="NCBI Taxonomy" id="3032872"/>
    <lineage>
        <taxon>Bacteria</taxon>
        <taxon>Bacillati</taxon>
        <taxon>Bacillota</taxon>
        <taxon>Clostridia</taxon>
        <taxon>Lachnospirales</taxon>
        <taxon>Lachnospiraceae</taxon>
        <taxon>Petralouisia</taxon>
    </lineage>
</organism>
<accession>A0AC61RQ91</accession>
<comment type="caution">
    <text evidence="1">The sequence shown here is derived from an EMBL/GenBank/DDBJ whole genome shotgun (WGS) entry which is preliminary data.</text>
</comment>
<keyword evidence="2" id="KW-1185">Reference proteome</keyword>
<name>A0AC61RQ91_9FIRM</name>
<reference evidence="1" key="1">
    <citation type="submission" date="2019-04" db="EMBL/GenBank/DDBJ databases">
        <title>Microbes associate with the intestines of laboratory mice.</title>
        <authorList>
            <person name="Navarre W."/>
            <person name="Wong E."/>
            <person name="Huang K."/>
            <person name="Tropini C."/>
            <person name="Ng K."/>
            <person name="Yu B."/>
        </authorList>
    </citation>
    <scope>NUCLEOTIDE SEQUENCE</scope>
    <source>
        <strain evidence="1">NM01_1-7b</strain>
    </source>
</reference>
<protein>
    <submittedName>
        <fullName evidence="1">ATP-dependent endonuclease</fullName>
    </submittedName>
</protein>
<feature type="non-terminal residue" evidence="1">
    <location>
        <position position="430"/>
    </location>
</feature>
<dbReference type="Proteomes" id="UP000304953">
    <property type="component" value="Unassembled WGS sequence"/>
</dbReference>
<sequence>MPAIITKIKLINYKRFKNYVIEPKPHINILIGDNESGKSSILQAIDIVASGNVHRVETIGLDRMINIEAVQEFNASQRTYDNLPKMIIELYLNGEFAHDVNGKNNSDRVICDGIKLVCEPNPDFQNEITESLKDQDNYFPYDYYKIRFSTFADEGYTGYKKKLRSILIDSTNMNSDYATNDFIKRTYFQYTEDNVKERAVHKGKYRQMRDNFRSSSLQELNSRIPSGKSYAFGLKASSAMSLEDNLMIYEDEIGIDSKGTGKQVFIKTDFALERSGTNMDAILIEEPENHLSHVNLRKLVQRVADARNGQLFITTHNSLISTRLELQNLIIMGKEAVGSPVSLQNLDQSTAKYFMKAPVANIVEFATSRRVILVEGPSEYMLFEKFYITETDHKPEQDGVHIIDVRGLSFKRYLEIARLIHSKVAVVTDN</sequence>
<gene>
    <name evidence="1" type="ORF">E5329_23050</name>
</gene>
<keyword evidence="1" id="KW-0540">Nuclease</keyword>